<dbReference type="RefSeq" id="WP_137451825.1">
    <property type="nucleotide sequence ID" value="NZ_SZZH01000008.1"/>
</dbReference>
<proteinExistence type="predicted"/>
<feature type="domain" description="DUF1540" evidence="1">
    <location>
        <begin position="12"/>
        <end position="45"/>
    </location>
</feature>
<evidence type="ECO:0000313" key="2">
    <source>
        <dbReference type="EMBL" id="TKV56169.1"/>
    </source>
</evidence>
<sequence>MTASLEMPPITECTVSGCSYNDHSSCHAHAITIKTGGEAAECATFIPLGAKGGLTKVTGHVGACQRSDCSHNESLECTASSIRVGAGSDAADCLTFSTR</sequence>
<comment type="caution">
    <text evidence="2">The sequence shown here is derived from an EMBL/GenBank/DDBJ whole genome shotgun (WGS) entry which is preliminary data.</text>
</comment>
<dbReference type="InterPro" id="IPR011437">
    <property type="entry name" value="DUF1540"/>
</dbReference>
<reference evidence="2 3" key="1">
    <citation type="submission" date="2019-05" db="EMBL/GenBank/DDBJ databases">
        <title>Nakamurella sp. N5BH11, whole genome shotgun sequence.</title>
        <authorList>
            <person name="Tuo L."/>
        </authorList>
    </citation>
    <scope>NUCLEOTIDE SEQUENCE [LARGE SCALE GENOMIC DNA]</scope>
    <source>
        <strain evidence="2 3">N5BH11</strain>
    </source>
</reference>
<evidence type="ECO:0000259" key="1">
    <source>
        <dbReference type="Pfam" id="PF07561"/>
    </source>
</evidence>
<feature type="domain" description="DUF1540" evidence="1">
    <location>
        <begin position="64"/>
        <end position="96"/>
    </location>
</feature>
<dbReference type="OrthoDB" id="3213529at2"/>
<name>A0A4U6Q6Y9_9ACTN</name>
<accession>A0A4U6Q6Y9</accession>
<keyword evidence="3" id="KW-1185">Reference proteome</keyword>
<gene>
    <name evidence="2" type="ORF">FDO65_21610</name>
</gene>
<organism evidence="2 3">
    <name type="scientific">Nakamurella flava</name>
    <dbReference type="NCBI Taxonomy" id="2576308"/>
    <lineage>
        <taxon>Bacteria</taxon>
        <taxon>Bacillati</taxon>
        <taxon>Actinomycetota</taxon>
        <taxon>Actinomycetes</taxon>
        <taxon>Nakamurellales</taxon>
        <taxon>Nakamurellaceae</taxon>
        <taxon>Nakamurella</taxon>
    </lineage>
</organism>
<dbReference type="EMBL" id="SZZH01000008">
    <property type="protein sequence ID" value="TKV56169.1"/>
    <property type="molecule type" value="Genomic_DNA"/>
</dbReference>
<protein>
    <submittedName>
        <fullName evidence="2">DUF1540 domain-containing protein</fullName>
    </submittedName>
</protein>
<dbReference type="AlphaFoldDB" id="A0A4U6Q6Y9"/>
<dbReference type="Pfam" id="PF07561">
    <property type="entry name" value="DUF1540"/>
    <property type="match status" value="2"/>
</dbReference>
<dbReference type="Proteomes" id="UP000306985">
    <property type="component" value="Unassembled WGS sequence"/>
</dbReference>
<evidence type="ECO:0000313" key="3">
    <source>
        <dbReference type="Proteomes" id="UP000306985"/>
    </source>
</evidence>